<name>A0A843ULZ4_COLES</name>
<feature type="transmembrane region" description="Helical" evidence="1">
    <location>
        <begin position="308"/>
        <end position="329"/>
    </location>
</feature>
<evidence type="ECO:0000313" key="2">
    <source>
        <dbReference type="EMBL" id="MQL82894.1"/>
    </source>
</evidence>
<dbReference type="PANTHER" id="PTHR34553">
    <property type="entry name" value="OS05G0597400 PROTEIN"/>
    <property type="match status" value="1"/>
</dbReference>
<accession>A0A843ULZ4</accession>
<reference evidence="2" key="1">
    <citation type="submission" date="2017-07" db="EMBL/GenBank/DDBJ databases">
        <title>Taro Niue Genome Assembly and Annotation.</title>
        <authorList>
            <person name="Atibalentja N."/>
            <person name="Keating K."/>
            <person name="Fields C.J."/>
        </authorList>
    </citation>
    <scope>NUCLEOTIDE SEQUENCE</scope>
    <source>
        <strain evidence="2">Niue_2</strain>
        <tissue evidence="2">Leaf</tissue>
    </source>
</reference>
<keyword evidence="1" id="KW-0472">Membrane</keyword>
<dbReference type="Proteomes" id="UP000652761">
    <property type="component" value="Unassembled WGS sequence"/>
</dbReference>
<evidence type="ECO:0000313" key="3">
    <source>
        <dbReference type="Proteomes" id="UP000652761"/>
    </source>
</evidence>
<dbReference type="AlphaFoldDB" id="A0A843ULZ4"/>
<organism evidence="2 3">
    <name type="scientific">Colocasia esculenta</name>
    <name type="common">Wild taro</name>
    <name type="synonym">Arum esculentum</name>
    <dbReference type="NCBI Taxonomy" id="4460"/>
    <lineage>
        <taxon>Eukaryota</taxon>
        <taxon>Viridiplantae</taxon>
        <taxon>Streptophyta</taxon>
        <taxon>Embryophyta</taxon>
        <taxon>Tracheophyta</taxon>
        <taxon>Spermatophyta</taxon>
        <taxon>Magnoliopsida</taxon>
        <taxon>Liliopsida</taxon>
        <taxon>Araceae</taxon>
        <taxon>Aroideae</taxon>
        <taxon>Colocasieae</taxon>
        <taxon>Colocasia</taxon>
    </lineage>
</organism>
<evidence type="ECO:0000256" key="1">
    <source>
        <dbReference type="SAM" id="Phobius"/>
    </source>
</evidence>
<dbReference type="OrthoDB" id="1915931at2759"/>
<gene>
    <name evidence="2" type="ORF">Taro_015371</name>
</gene>
<sequence>MESLPEVYPLTGLQMGDIQCYLSWSFLYFAPSSKRLLILVDNRPWSLKKHSRSTNLWQLMVTKYKMSPFINTRELLKNTDPIKCNEIGSSISSVGVSKKFGRWYAVIDAAKSRKKYLLSVMDLSKALHGLLIFEVSWKDVYGINYWNELQTDTSLALEVKVMKKWEFHGPDQASRCISSWFSGTQSEILTLKHSLNLLSDLNVRNWSPCCSSWEMFSCTRSLSDGLSRDAFYDAEESPFELDNWVDNVSINREYGEHADEASTSKSRVDMEPSDTIPIPYTYTFIVFRFSDGNLPFKLRQIIMSDLRLLRLLESGLPAWVIFFQSYPIFSHFYQPWMRPLARSLYILISLVTFIIGFYDLYKNVPLLKAAVARICGPFFEWIEARDMLSRIHYLGTMLFLQNFEKAIKWFFMMARAMKPMLAVISRPFAEPLAEVLEFISPFWNICVEAGEMFSSTVLDVMESLYNPCVDLLEFLFWPFELIYSCICDIAMSIHPILCSFWDSLLLPIQFVGALVKRAASVVPRLYIFLKDVWVSLSGVFQFSSFSEGIQDYHEISAWKGLWNDLFSQVFRALRIIINGLSAFFMTCNRHRLSIYNHTQASLWRLAYVTRLSPHRCPYGHNLEHRQMEECDRCK</sequence>
<keyword evidence="3" id="KW-1185">Reference proteome</keyword>
<keyword evidence="1" id="KW-1133">Transmembrane helix</keyword>
<protein>
    <submittedName>
        <fullName evidence="2">Uncharacterized protein</fullName>
    </submittedName>
</protein>
<proteinExistence type="predicted"/>
<dbReference type="PANTHER" id="PTHR34553:SF2">
    <property type="entry name" value="(WILD MALAYSIAN BANANA) HYPOTHETICAL PROTEIN"/>
    <property type="match status" value="1"/>
</dbReference>
<comment type="caution">
    <text evidence="2">The sequence shown here is derived from an EMBL/GenBank/DDBJ whole genome shotgun (WGS) entry which is preliminary data.</text>
</comment>
<dbReference type="EMBL" id="NMUH01000660">
    <property type="protein sequence ID" value="MQL82894.1"/>
    <property type="molecule type" value="Genomic_DNA"/>
</dbReference>
<feature type="transmembrane region" description="Helical" evidence="1">
    <location>
        <begin position="341"/>
        <end position="361"/>
    </location>
</feature>
<keyword evidence="1" id="KW-0812">Transmembrane</keyword>